<dbReference type="InterPro" id="IPR043128">
    <property type="entry name" value="Rev_trsase/Diguanyl_cyclase"/>
</dbReference>
<comment type="caution">
    <text evidence="2">The sequence shown here is derived from an EMBL/GenBank/DDBJ whole genome shotgun (WGS) entry which is preliminary data.</text>
</comment>
<keyword evidence="3" id="KW-1185">Reference proteome</keyword>
<dbReference type="EMBL" id="AVOT02006882">
    <property type="protein sequence ID" value="MBW0482663.1"/>
    <property type="molecule type" value="Genomic_DNA"/>
</dbReference>
<feature type="domain" description="Reverse transcriptase" evidence="1">
    <location>
        <begin position="2"/>
        <end position="151"/>
    </location>
</feature>
<dbReference type="PANTHER" id="PTHR24559:SF440">
    <property type="entry name" value="RIBONUCLEASE H"/>
    <property type="match status" value="1"/>
</dbReference>
<evidence type="ECO:0000259" key="1">
    <source>
        <dbReference type="Pfam" id="PF00078"/>
    </source>
</evidence>
<reference evidence="2" key="1">
    <citation type="submission" date="2021-03" db="EMBL/GenBank/DDBJ databases">
        <title>Draft genome sequence of rust myrtle Austropuccinia psidii MF-1, a brazilian biotype.</title>
        <authorList>
            <person name="Quecine M.C."/>
            <person name="Pachon D.M.R."/>
            <person name="Bonatelli M.L."/>
            <person name="Correr F.H."/>
            <person name="Franceschini L.M."/>
            <person name="Leite T.F."/>
            <person name="Margarido G.R.A."/>
            <person name="Almeida C.A."/>
            <person name="Ferrarezi J.A."/>
            <person name="Labate C.A."/>
        </authorList>
    </citation>
    <scope>NUCLEOTIDE SEQUENCE</scope>
    <source>
        <strain evidence="2">MF-1</strain>
    </source>
</reference>
<dbReference type="CDD" id="cd01647">
    <property type="entry name" value="RT_LTR"/>
    <property type="match status" value="1"/>
</dbReference>
<sequence length="180" mass="20366">MCVDYHKLNAVTRKNKYTVPPMTQLLAGVNASSIFCNIVMHGAYKLLRIKKGDEYLTAFRAKYGSHENFVTPFGLTNSPSSFPKFFNDIFSGLLDVYVVFSLAETMFFAKSEEEQSSPVSTVLARLRANNLFAKISKNIFHSSSVKYLGYVVSSEFLKMDQEKVKQVLNWPPPISLKDLQ</sequence>
<dbReference type="Proteomes" id="UP000765509">
    <property type="component" value="Unassembled WGS sequence"/>
</dbReference>
<dbReference type="SUPFAM" id="SSF56672">
    <property type="entry name" value="DNA/RNA polymerases"/>
    <property type="match status" value="1"/>
</dbReference>
<accession>A0A9Q3GWA2</accession>
<dbReference type="Gene3D" id="3.10.10.10">
    <property type="entry name" value="HIV Type 1 Reverse Transcriptase, subunit A, domain 1"/>
    <property type="match status" value="1"/>
</dbReference>
<name>A0A9Q3GWA2_9BASI</name>
<dbReference type="Pfam" id="PF00078">
    <property type="entry name" value="RVT_1"/>
    <property type="match status" value="1"/>
</dbReference>
<dbReference type="AlphaFoldDB" id="A0A9Q3GWA2"/>
<gene>
    <name evidence="2" type="ORF">O181_022378</name>
</gene>
<dbReference type="InterPro" id="IPR053134">
    <property type="entry name" value="RNA-dir_DNA_polymerase"/>
</dbReference>
<proteinExistence type="predicted"/>
<organism evidence="2 3">
    <name type="scientific">Austropuccinia psidii MF-1</name>
    <dbReference type="NCBI Taxonomy" id="1389203"/>
    <lineage>
        <taxon>Eukaryota</taxon>
        <taxon>Fungi</taxon>
        <taxon>Dikarya</taxon>
        <taxon>Basidiomycota</taxon>
        <taxon>Pucciniomycotina</taxon>
        <taxon>Pucciniomycetes</taxon>
        <taxon>Pucciniales</taxon>
        <taxon>Sphaerophragmiaceae</taxon>
        <taxon>Austropuccinia</taxon>
    </lineage>
</organism>
<dbReference type="PANTHER" id="PTHR24559">
    <property type="entry name" value="TRANSPOSON TY3-I GAG-POL POLYPROTEIN"/>
    <property type="match status" value="1"/>
</dbReference>
<evidence type="ECO:0000313" key="2">
    <source>
        <dbReference type="EMBL" id="MBW0482663.1"/>
    </source>
</evidence>
<dbReference type="InterPro" id="IPR043502">
    <property type="entry name" value="DNA/RNA_pol_sf"/>
</dbReference>
<evidence type="ECO:0000313" key="3">
    <source>
        <dbReference type="Proteomes" id="UP000765509"/>
    </source>
</evidence>
<protein>
    <recommendedName>
        <fullName evidence="1">Reverse transcriptase domain-containing protein</fullName>
    </recommendedName>
</protein>
<dbReference type="InterPro" id="IPR000477">
    <property type="entry name" value="RT_dom"/>
</dbReference>
<dbReference type="Gene3D" id="3.30.70.270">
    <property type="match status" value="1"/>
</dbReference>